<feature type="domain" description="VanZ-like" evidence="3">
    <location>
        <begin position="37"/>
        <end position="114"/>
    </location>
</feature>
<feature type="region of interest" description="Disordered" evidence="1">
    <location>
        <begin position="187"/>
        <end position="226"/>
    </location>
</feature>
<keyword evidence="5" id="KW-1185">Reference proteome</keyword>
<proteinExistence type="predicted"/>
<evidence type="ECO:0000256" key="2">
    <source>
        <dbReference type="SAM" id="Phobius"/>
    </source>
</evidence>
<dbReference type="AlphaFoldDB" id="A0A9Q8PKB1"/>
<organism evidence="4 5">
    <name type="scientific">Passalora fulva</name>
    <name type="common">Tomato leaf mold</name>
    <name type="synonym">Cladosporium fulvum</name>
    <dbReference type="NCBI Taxonomy" id="5499"/>
    <lineage>
        <taxon>Eukaryota</taxon>
        <taxon>Fungi</taxon>
        <taxon>Dikarya</taxon>
        <taxon>Ascomycota</taxon>
        <taxon>Pezizomycotina</taxon>
        <taxon>Dothideomycetes</taxon>
        <taxon>Dothideomycetidae</taxon>
        <taxon>Mycosphaerellales</taxon>
        <taxon>Mycosphaerellaceae</taxon>
        <taxon>Fulvia</taxon>
    </lineage>
</organism>
<dbReference type="NCBIfam" id="NF037970">
    <property type="entry name" value="vanZ_1"/>
    <property type="match status" value="1"/>
</dbReference>
<name>A0A9Q8PKB1_PASFU</name>
<sequence>MSSLRIRQPFAASFAVLLLVSAYLGLSTQKIPQYGQSDKGLHFIAFFLLTTSFYWTPDLPRRRIIHATLLIVTAGLAIGSEIIQALLPNGRDFDPFDILANVVGSTASLLLCSLYHKRMRERRRKNKHYDIVPGDEIADDDGGEAELDDLGRAEAGLGAQETGTIAVELPPPQANGGAAKNVDVSEELDNWDENEEDWEEEGAEGARVAAGVGRDGAAEDGKKRVD</sequence>
<dbReference type="RefSeq" id="XP_047768414.1">
    <property type="nucleotide sequence ID" value="XM_047912406.1"/>
</dbReference>
<dbReference type="PANTHER" id="PTHR28008:SF1">
    <property type="entry name" value="DOMAIN PROTEIN, PUTATIVE (AFU_ORTHOLOGUE AFUA_3G10980)-RELATED"/>
    <property type="match status" value="1"/>
</dbReference>
<evidence type="ECO:0000256" key="1">
    <source>
        <dbReference type="SAM" id="MobiDB-lite"/>
    </source>
</evidence>
<dbReference type="EMBL" id="CP090173">
    <property type="protein sequence ID" value="UJO24048.1"/>
    <property type="molecule type" value="Genomic_DNA"/>
</dbReference>
<evidence type="ECO:0000313" key="5">
    <source>
        <dbReference type="Proteomes" id="UP000756132"/>
    </source>
</evidence>
<dbReference type="Pfam" id="PF04892">
    <property type="entry name" value="VanZ"/>
    <property type="match status" value="1"/>
</dbReference>
<dbReference type="OrthoDB" id="63581at2759"/>
<feature type="transmembrane region" description="Helical" evidence="2">
    <location>
        <begin position="40"/>
        <end position="57"/>
    </location>
</feature>
<dbReference type="OMA" id="FYWVLDT"/>
<dbReference type="GeneID" id="71993136"/>
<evidence type="ECO:0000259" key="3">
    <source>
        <dbReference type="Pfam" id="PF04892"/>
    </source>
</evidence>
<feature type="compositionally biased region" description="Acidic residues" evidence="1">
    <location>
        <begin position="187"/>
        <end position="203"/>
    </location>
</feature>
<dbReference type="InterPro" id="IPR006976">
    <property type="entry name" value="VanZ-like"/>
</dbReference>
<keyword evidence="2" id="KW-0472">Membrane</keyword>
<accession>A0A9Q8PKB1</accession>
<evidence type="ECO:0000313" key="4">
    <source>
        <dbReference type="EMBL" id="UJO24048.1"/>
    </source>
</evidence>
<dbReference type="PANTHER" id="PTHR28008">
    <property type="entry name" value="DOMAIN PROTEIN, PUTATIVE (AFU_ORTHOLOGUE AFUA_3G10980)-RELATED"/>
    <property type="match status" value="1"/>
</dbReference>
<protein>
    <recommendedName>
        <fullName evidence="3">VanZ-like domain-containing protein</fullName>
    </recommendedName>
</protein>
<feature type="transmembrane region" description="Helical" evidence="2">
    <location>
        <begin position="64"/>
        <end position="86"/>
    </location>
</feature>
<dbReference type="Proteomes" id="UP000756132">
    <property type="component" value="Chromosome 11"/>
</dbReference>
<reference evidence="4" key="1">
    <citation type="submission" date="2021-12" db="EMBL/GenBank/DDBJ databases">
        <authorList>
            <person name="Zaccaron A."/>
            <person name="Stergiopoulos I."/>
        </authorList>
    </citation>
    <scope>NUCLEOTIDE SEQUENCE</scope>
    <source>
        <strain evidence="4">Race5_Kim</strain>
    </source>
</reference>
<keyword evidence="2" id="KW-0812">Transmembrane</keyword>
<gene>
    <name evidence="4" type="ORF">CLAFUR5_13258</name>
</gene>
<dbReference type="KEGG" id="ffu:CLAFUR5_13258"/>
<feature type="compositionally biased region" description="Basic and acidic residues" evidence="1">
    <location>
        <begin position="216"/>
        <end position="226"/>
    </location>
</feature>
<feature type="transmembrane region" description="Helical" evidence="2">
    <location>
        <begin position="98"/>
        <end position="116"/>
    </location>
</feature>
<keyword evidence="2" id="KW-1133">Transmembrane helix</keyword>
<reference evidence="4" key="2">
    <citation type="journal article" date="2022" name="Microb. Genom.">
        <title>A chromosome-scale genome assembly of the tomato pathogen Cladosporium fulvum reveals a compartmentalized genome architecture and the presence of a dispensable chromosome.</title>
        <authorList>
            <person name="Zaccaron A.Z."/>
            <person name="Chen L.H."/>
            <person name="Samaras A."/>
            <person name="Stergiopoulos I."/>
        </authorList>
    </citation>
    <scope>NUCLEOTIDE SEQUENCE</scope>
    <source>
        <strain evidence="4">Race5_Kim</strain>
    </source>
</reference>